<gene>
    <name evidence="1" type="ORF">EVC11_017</name>
</gene>
<evidence type="ECO:0000313" key="1">
    <source>
        <dbReference type="EMBL" id="QIG74599.1"/>
    </source>
</evidence>
<accession>A0A7S5RK17</accession>
<organism evidence="1 2">
    <name type="scientific">Rhizobium phage RHph_I20</name>
    <dbReference type="NCBI Taxonomy" id="2509730"/>
    <lineage>
        <taxon>Viruses</taxon>
        <taxon>Duplodnaviria</taxon>
        <taxon>Heunggongvirae</taxon>
        <taxon>Uroviricota</taxon>
        <taxon>Caudoviricetes</taxon>
        <taxon>Autographivirales</taxon>
        <taxon>Autographivirales incertae sedis</taxon>
        <taxon>Morelosvirus</taxon>
        <taxon>Morelosvirus RHphI20</taxon>
    </lineage>
</organism>
<name>A0A7S5RK17_9CAUD</name>
<sequence length="96" mass="10765">MPTAIRTKFLGPTNARGSRVKAETCEALPELKRRITLSWDHSLDGQANHARAAKALAEKLEWAGDWHIADGGDVYLWIRTGAFSWRFGVKETRADD</sequence>
<protein>
    <submittedName>
        <fullName evidence="1">Uncharacterized protein</fullName>
    </submittedName>
</protein>
<proteinExistence type="predicted"/>
<keyword evidence="2" id="KW-1185">Reference proteome</keyword>
<reference evidence="1" key="1">
    <citation type="submission" date="2020-01" db="EMBL/GenBank/DDBJ databases">
        <title>Patterns of diversity and host range of bacteriophage communities associated with bean-nodulatin bacteria.</title>
        <authorList>
            <person name="Vann Cauwenberghe J."/>
            <person name="Santamaria R.I."/>
            <person name="Bustos P."/>
            <person name="Juarez S."/>
            <person name="Gonzalez V."/>
        </authorList>
    </citation>
    <scope>NUCLEOTIDE SEQUENCE</scope>
</reference>
<evidence type="ECO:0000313" key="2">
    <source>
        <dbReference type="Proteomes" id="UP000623593"/>
    </source>
</evidence>
<dbReference type="Proteomes" id="UP000623593">
    <property type="component" value="Segment"/>
</dbReference>
<dbReference type="EMBL" id="MN988539">
    <property type="protein sequence ID" value="QIG74599.1"/>
    <property type="molecule type" value="Genomic_DNA"/>
</dbReference>